<evidence type="ECO:0000256" key="13">
    <source>
        <dbReference type="NCBIfam" id="TIGR03499"/>
    </source>
</evidence>
<dbReference type="Proteomes" id="UP001231616">
    <property type="component" value="Unassembled WGS sequence"/>
</dbReference>
<dbReference type="PANTHER" id="PTHR43134:SF3">
    <property type="entry name" value="FLAGELLAR BIOSYNTHESIS PROTEIN FLHF"/>
    <property type="match status" value="1"/>
</dbReference>
<keyword evidence="7" id="KW-1005">Bacterial flagellum biogenesis</keyword>
<keyword evidence="18" id="KW-1185">Reference proteome</keyword>
<proteinExistence type="inferred from homology"/>
<dbReference type="Gene3D" id="3.40.50.300">
    <property type="entry name" value="P-loop containing nucleotide triphosphate hydrolases"/>
    <property type="match status" value="1"/>
</dbReference>
<evidence type="ECO:0000256" key="4">
    <source>
        <dbReference type="ARBA" id="ARBA00022448"/>
    </source>
</evidence>
<keyword evidence="10" id="KW-0472">Membrane</keyword>
<evidence type="ECO:0000256" key="12">
    <source>
        <dbReference type="ARBA" id="ARBA00025337"/>
    </source>
</evidence>
<keyword evidence="4" id="KW-0813">Transport</keyword>
<sequence>MKIKRFVAKDMRTALDEVKEFLGPDAIIMSNKKVAAGVEIVAAIDPDAATPPGVAAKHKPEESSVSASPVSQLSARQAAMQQEPRTVSRAEEQVDSLRALLERQMSKQEAEPAANQSARTSRKNTVNKAAGFERQSYGGQQQHSAQQKQATQQSMNAHQHGVNLQEFSELQEKQQQHLQAEFNAMRSEMLSMRELLQHQVSGLMWQELARSEPVRALVIDHLKQMGLSEAMADQLACFMPEDISEHEAWDAALELLAGQLTTGNNDIMRKGGVVALVGPTGVGKTTTVAKLAAQYAKKHGAEQVALITTDTFRIGAHDQLATFGRIIGCPVRQAKDSQELAVLLNQFSSRGLVLIDTAGMSQRDVRLAEKLAALVQDSLVKIKSYLVLSATAQARVMQESVEHFKRIPLSGCIFTKLDECLSLGEIINAALQNALPVCYLTNGQRVPEDIRIARADEIVAQAEKLRIAYSSTAYQWEQPIGCRVEGAYA</sequence>
<evidence type="ECO:0000256" key="14">
    <source>
        <dbReference type="SAM" id="MobiDB-lite"/>
    </source>
</evidence>
<keyword evidence="6" id="KW-0547">Nucleotide-binding</keyword>
<evidence type="ECO:0000256" key="5">
    <source>
        <dbReference type="ARBA" id="ARBA00022475"/>
    </source>
</evidence>
<keyword evidence="17" id="KW-0966">Cell projection</keyword>
<keyword evidence="5" id="KW-1003">Cell membrane</keyword>
<feature type="compositionally biased region" description="Low complexity" evidence="14">
    <location>
        <begin position="135"/>
        <end position="154"/>
    </location>
</feature>
<feature type="domain" description="SRP54-type proteins GTP-binding" evidence="16">
    <location>
        <begin position="271"/>
        <end position="464"/>
    </location>
</feature>
<dbReference type="InterPro" id="IPR000897">
    <property type="entry name" value="SRP54_GTPase_dom"/>
</dbReference>
<evidence type="ECO:0000259" key="15">
    <source>
        <dbReference type="SMART" id="SM00382"/>
    </source>
</evidence>
<evidence type="ECO:0000313" key="18">
    <source>
        <dbReference type="Proteomes" id="UP001231616"/>
    </source>
</evidence>
<dbReference type="NCBIfam" id="TIGR03499">
    <property type="entry name" value="FlhF"/>
    <property type="match status" value="1"/>
</dbReference>
<evidence type="ECO:0000256" key="1">
    <source>
        <dbReference type="ARBA" id="ARBA00004413"/>
    </source>
</evidence>
<feature type="domain" description="AAA+ ATPase" evidence="15">
    <location>
        <begin position="270"/>
        <end position="408"/>
    </location>
</feature>
<dbReference type="InterPro" id="IPR020006">
    <property type="entry name" value="FlhF"/>
</dbReference>
<accession>A0ABT9H2K0</accession>
<feature type="region of interest" description="Disordered" evidence="14">
    <location>
        <begin position="48"/>
        <end position="92"/>
    </location>
</feature>
<dbReference type="Gene3D" id="1.20.120.1380">
    <property type="entry name" value="Flagellar FlhF biosynthesis protein, N domain"/>
    <property type="match status" value="1"/>
</dbReference>
<protein>
    <recommendedName>
        <fullName evidence="3 13">Flagellar biosynthesis protein FlhF</fullName>
    </recommendedName>
</protein>
<dbReference type="InterPro" id="IPR027417">
    <property type="entry name" value="P-loop_NTPase"/>
</dbReference>
<comment type="function">
    <text evidence="12">Necessary for flagellar biosynthesis. May be involved in translocation of the flagellum.</text>
</comment>
<keyword evidence="9" id="KW-0342">GTP-binding</keyword>
<dbReference type="InterPro" id="IPR003593">
    <property type="entry name" value="AAA+_ATPase"/>
</dbReference>
<keyword evidence="17" id="KW-0969">Cilium</keyword>
<dbReference type="CDD" id="cd17873">
    <property type="entry name" value="FlhF"/>
    <property type="match status" value="1"/>
</dbReference>
<evidence type="ECO:0000256" key="9">
    <source>
        <dbReference type="ARBA" id="ARBA00023134"/>
    </source>
</evidence>
<dbReference type="RefSeq" id="WP_305894810.1">
    <property type="nucleotide sequence ID" value="NZ_JAUZVZ010000027.1"/>
</dbReference>
<dbReference type="SMART" id="SM00382">
    <property type="entry name" value="AAA"/>
    <property type="match status" value="1"/>
</dbReference>
<evidence type="ECO:0000256" key="11">
    <source>
        <dbReference type="ARBA" id="ARBA00023225"/>
    </source>
</evidence>
<keyword evidence="8" id="KW-0653">Protein transport</keyword>
<evidence type="ECO:0000256" key="10">
    <source>
        <dbReference type="ARBA" id="ARBA00023136"/>
    </source>
</evidence>
<evidence type="ECO:0000256" key="3">
    <source>
        <dbReference type="ARBA" id="ARBA00014919"/>
    </source>
</evidence>
<feature type="compositionally biased region" description="Polar residues" evidence="14">
    <location>
        <begin position="114"/>
        <end position="127"/>
    </location>
</feature>
<dbReference type="Pfam" id="PF00448">
    <property type="entry name" value="SRP54"/>
    <property type="match status" value="1"/>
</dbReference>
<reference evidence="17 18" key="1">
    <citation type="submission" date="2023-08" db="EMBL/GenBank/DDBJ databases">
        <authorList>
            <person name="Joshi A."/>
            <person name="Thite S."/>
        </authorList>
    </citation>
    <scope>NUCLEOTIDE SEQUENCE [LARGE SCALE GENOMIC DNA]</scope>
    <source>
        <strain evidence="17 18">AC40</strain>
    </source>
</reference>
<dbReference type="InterPro" id="IPR047040">
    <property type="entry name" value="FlhF__GTPase_dom"/>
</dbReference>
<name>A0ABT9H2K0_9GAMM</name>
<keyword evidence="17" id="KW-0282">Flagellum</keyword>
<evidence type="ECO:0000256" key="6">
    <source>
        <dbReference type="ARBA" id="ARBA00022741"/>
    </source>
</evidence>
<dbReference type="SUPFAM" id="SSF52540">
    <property type="entry name" value="P-loop containing nucleoside triphosphate hydrolases"/>
    <property type="match status" value="1"/>
</dbReference>
<dbReference type="SMART" id="SM00962">
    <property type="entry name" value="SRP54"/>
    <property type="match status" value="1"/>
</dbReference>
<evidence type="ECO:0000256" key="7">
    <source>
        <dbReference type="ARBA" id="ARBA00022795"/>
    </source>
</evidence>
<organism evidence="17 18">
    <name type="scientific">Alkalimonas collagenimarina</name>
    <dbReference type="NCBI Taxonomy" id="400390"/>
    <lineage>
        <taxon>Bacteria</taxon>
        <taxon>Pseudomonadati</taxon>
        <taxon>Pseudomonadota</taxon>
        <taxon>Gammaproteobacteria</taxon>
        <taxon>Alkalimonas</taxon>
    </lineage>
</organism>
<feature type="region of interest" description="Disordered" evidence="14">
    <location>
        <begin position="105"/>
        <end position="158"/>
    </location>
</feature>
<dbReference type="PANTHER" id="PTHR43134">
    <property type="entry name" value="SIGNAL RECOGNITION PARTICLE RECEPTOR SUBUNIT ALPHA"/>
    <property type="match status" value="1"/>
</dbReference>
<keyword evidence="11" id="KW-1006">Bacterial flagellum protein export</keyword>
<comment type="caution">
    <text evidence="17">The sequence shown here is derived from an EMBL/GenBank/DDBJ whole genome shotgun (WGS) entry which is preliminary data.</text>
</comment>
<evidence type="ECO:0000256" key="8">
    <source>
        <dbReference type="ARBA" id="ARBA00022927"/>
    </source>
</evidence>
<gene>
    <name evidence="17" type="primary">flhF</name>
    <name evidence="17" type="ORF">Q3O60_15290</name>
</gene>
<comment type="subcellular location">
    <subcellularLocation>
        <location evidence="1">Cell membrane</location>
        <topology evidence="1">Peripheral membrane protein</topology>
        <orientation evidence="1">Cytoplasmic side</orientation>
    </subcellularLocation>
</comment>
<comment type="similarity">
    <text evidence="2">Belongs to the GTP-binding SRP family.</text>
</comment>
<dbReference type="EMBL" id="JAUZVZ010000027">
    <property type="protein sequence ID" value="MDP4537552.1"/>
    <property type="molecule type" value="Genomic_DNA"/>
</dbReference>
<evidence type="ECO:0000259" key="16">
    <source>
        <dbReference type="SMART" id="SM00962"/>
    </source>
</evidence>
<evidence type="ECO:0000256" key="2">
    <source>
        <dbReference type="ARBA" id="ARBA00008531"/>
    </source>
</evidence>
<evidence type="ECO:0000313" key="17">
    <source>
        <dbReference type="EMBL" id="MDP4537552.1"/>
    </source>
</evidence>
<feature type="compositionally biased region" description="Low complexity" evidence="14">
    <location>
        <begin position="63"/>
        <end position="75"/>
    </location>
</feature>